<dbReference type="GO" id="GO:0009630">
    <property type="term" value="P:gravitropism"/>
    <property type="evidence" value="ECO:0007669"/>
    <property type="project" value="InterPro"/>
</dbReference>
<dbReference type="InterPro" id="IPR034104">
    <property type="entry name" value="Lsm1"/>
</dbReference>
<dbReference type="CDD" id="cd01728">
    <property type="entry name" value="LSm1"/>
    <property type="match status" value="1"/>
</dbReference>
<feature type="compositionally biased region" description="Basic and acidic residues" evidence="10">
    <location>
        <begin position="250"/>
        <end position="260"/>
    </location>
</feature>
<evidence type="ECO:0000256" key="3">
    <source>
        <dbReference type="ARBA" id="ARBA00022490"/>
    </source>
</evidence>
<evidence type="ECO:0000256" key="5">
    <source>
        <dbReference type="ARBA" id="ARBA00022664"/>
    </source>
</evidence>
<dbReference type="InterPro" id="IPR044683">
    <property type="entry name" value="LAZY"/>
</dbReference>
<dbReference type="GO" id="GO:0003723">
    <property type="term" value="F:RNA binding"/>
    <property type="evidence" value="ECO:0007669"/>
    <property type="project" value="UniProtKB-KW"/>
</dbReference>
<dbReference type="PROSITE" id="PS52002">
    <property type="entry name" value="SM"/>
    <property type="match status" value="1"/>
</dbReference>
<dbReference type="AlphaFoldDB" id="A0AAW2NG13"/>
<evidence type="ECO:0000256" key="10">
    <source>
        <dbReference type="SAM" id="MobiDB-lite"/>
    </source>
</evidence>
<keyword evidence="3" id="KW-0963">Cytoplasm</keyword>
<comment type="subcellular location">
    <subcellularLocation>
        <location evidence="1">Cytoplasm</location>
        <location evidence="1">P-body</location>
    </subcellularLocation>
</comment>
<dbReference type="SUPFAM" id="SSF50182">
    <property type="entry name" value="Sm-like ribonucleoproteins"/>
    <property type="match status" value="1"/>
</dbReference>
<evidence type="ECO:0000256" key="2">
    <source>
        <dbReference type="ARBA" id="ARBA00006850"/>
    </source>
</evidence>
<feature type="region of interest" description="Disordered" evidence="10">
    <location>
        <begin position="1"/>
        <end position="41"/>
    </location>
</feature>
<dbReference type="GO" id="GO:0040008">
    <property type="term" value="P:regulation of growth"/>
    <property type="evidence" value="ECO:0007669"/>
    <property type="project" value="InterPro"/>
</dbReference>
<comment type="function">
    <text evidence="9">Component of the cytoplasmic LSM1-LSM7 complex which is involved in mRNA degradation by promoting decapping and leading to accurate 5'-3' mRNA decay. LSM1A and LSM1B are essential for the formation of the cytoplasmic LSM1-LSM7 complex which regulates developmental gene expression by the decapping of specific development-related transcripts. Required for P-body formation during heat stress.</text>
</comment>
<keyword evidence="6" id="KW-0694">RNA-binding</keyword>
<reference evidence="12" key="2">
    <citation type="journal article" date="2024" name="Plant">
        <title>Genomic evolution and insights into agronomic trait innovations of Sesamum species.</title>
        <authorList>
            <person name="Miao H."/>
            <person name="Wang L."/>
            <person name="Qu L."/>
            <person name="Liu H."/>
            <person name="Sun Y."/>
            <person name="Le M."/>
            <person name="Wang Q."/>
            <person name="Wei S."/>
            <person name="Zheng Y."/>
            <person name="Lin W."/>
            <person name="Duan Y."/>
            <person name="Cao H."/>
            <person name="Xiong S."/>
            <person name="Wang X."/>
            <person name="Wei L."/>
            <person name="Li C."/>
            <person name="Ma Q."/>
            <person name="Ju M."/>
            <person name="Zhao R."/>
            <person name="Li G."/>
            <person name="Mu C."/>
            <person name="Tian Q."/>
            <person name="Mei H."/>
            <person name="Zhang T."/>
            <person name="Gao T."/>
            <person name="Zhang H."/>
        </authorList>
    </citation>
    <scope>NUCLEOTIDE SEQUENCE</scope>
    <source>
        <strain evidence="12">KEN8</strain>
    </source>
</reference>
<sequence length="457" mass="52044">MKFFNWMQSKFNGGQGDKRSNAVPATNHTKKEPPKEEFSDWPHGLLAIGTFGNTDLRDRRDTQVEQNAVSEVPQAEECSSPDFSEFTAEEVGKLQKELTKLLSRKPATKAEEPIADLPLDRFLNCPSSLEVDRTTSNRFSTYSDDKDEEEIDRTIRIILRRCKDVCEKKKKAIGKKSLSFLVKKMFACRSGFGPTPSLRDTFQESRMEKLMRTMLTKKIYSQSSSRSPSSKKYIEDCRSTSTAEREEEAQDKGQDGSKWVKTDSEFEENKKGGLRRYLGSWPNLNFLKKVSNKIHCRLAHEALAHEKLGFFQIRSSEYRKSSSLVLSSSMSWAGLEDVYLSTSLASYLDRKLLVLLRDGRKLLGTLRSFDQFANAVLEGACERVIVGELYCDIPLGLYVIRGENVVLIGELDSDKEELPPHMTRVSTAEIRKAQKADREASELKGTMKRRMDFLDMD</sequence>
<dbReference type="GO" id="GO:0009631">
    <property type="term" value="P:cold acclimation"/>
    <property type="evidence" value="ECO:0007669"/>
    <property type="project" value="UniProtKB-ARBA"/>
</dbReference>
<dbReference type="FunFam" id="2.30.30.100:FF:000029">
    <property type="entry name" value="U6 snRNA-associated Sm-like protein LSm1"/>
    <property type="match status" value="1"/>
</dbReference>
<dbReference type="GO" id="GO:0000956">
    <property type="term" value="P:nuclear-transcribed mRNA catabolic process"/>
    <property type="evidence" value="ECO:0007669"/>
    <property type="project" value="InterPro"/>
</dbReference>
<dbReference type="InterPro" id="IPR001163">
    <property type="entry name" value="Sm_dom_euk/arc"/>
</dbReference>
<dbReference type="GO" id="GO:1990904">
    <property type="term" value="C:ribonucleoprotein complex"/>
    <property type="evidence" value="ECO:0007669"/>
    <property type="project" value="UniProtKB-KW"/>
</dbReference>
<protein>
    <submittedName>
        <fullName evidence="12">Sm-like protein LSM1B</fullName>
    </submittedName>
</protein>
<dbReference type="SMART" id="SM00651">
    <property type="entry name" value="Sm"/>
    <property type="match status" value="1"/>
</dbReference>
<comment type="similarity">
    <text evidence="8">Belongs to the LAZY family.</text>
</comment>
<keyword evidence="4" id="KW-0341">Growth regulation</keyword>
<keyword evidence="7" id="KW-0687">Ribonucleoprotein</keyword>
<proteinExistence type="inferred from homology"/>
<evidence type="ECO:0000256" key="8">
    <source>
        <dbReference type="ARBA" id="ARBA00024198"/>
    </source>
</evidence>
<feature type="compositionally biased region" description="Polar residues" evidence="10">
    <location>
        <begin position="1"/>
        <end position="12"/>
    </location>
</feature>
<dbReference type="GO" id="GO:0006397">
    <property type="term" value="P:mRNA processing"/>
    <property type="evidence" value="ECO:0007669"/>
    <property type="project" value="UniProtKB-KW"/>
</dbReference>
<feature type="domain" description="Sm" evidence="11">
    <location>
        <begin position="339"/>
        <end position="414"/>
    </location>
</feature>
<dbReference type="Pfam" id="PF01423">
    <property type="entry name" value="LSM"/>
    <property type="match status" value="1"/>
</dbReference>
<dbReference type="EMBL" id="JACGWM010000011">
    <property type="protein sequence ID" value="KAL0341817.1"/>
    <property type="molecule type" value="Genomic_DNA"/>
</dbReference>
<evidence type="ECO:0000256" key="7">
    <source>
        <dbReference type="ARBA" id="ARBA00023274"/>
    </source>
</evidence>
<feature type="compositionally biased region" description="Basic and acidic residues" evidence="10">
    <location>
        <begin position="29"/>
        <end position="40"/>
    </location>
</feature>
<comment type="similarity">
    <text evidence="2">Belongs to the snRNP Sm proteins family.</text>
</comment>
<evidence type="ECO:0000256" key="4">
    <source>
        <dbReference type="ARBA" id="ARBA00022604"/>
    </source>
</evidence>
<organism evidence="12">
    <name type="scientific">Sesamum calycinum</name>
    <dbReference type="NCBI Taxonomy" id="2727403"/>
    <lineage>
        <taxon>Eukaryota</taxon>
        <taxon>Viridiplantae</taxon>
        <taxon>Streptophyta</taxon>
        <taxon>Embryophyta</taxon>
        <taxon>Tracheophyta</taxon>
        <taxon>Spermatophyta</taxon>
        <taxon>Magnoliopsida</taxon>
        <taxon>eudicotyledons</taxon>
        <taxon>Gunneridae</taxon>
        <taxon>Pentapetalae</taxon>
        <taxon>asterids</taxon>
        <taxon>lamiids</taxon>
        <taxon>Lamiales</taxon>
        <taxon>Pedaliaceae</taxon>
        <taxon>Sesamum</taxon>
    </lineage>
</organism>
<evidence type="ECO:0000256" key="1">
    <source>
        <dbReference type="ARBA" id="ARBA00004201"/>
    </source>
</evidence>
<keyword evidence="5" id="KW-0507">mRNA processing</keyword>
<reference evidence="12" key="1">
    <citation type="submission" date="2020-06" db="EMBL/GenBank/DDBJ databases">
        <authorList>
            <person name="Li T."/>
            <person name="Hu X."/>
            <person name="Zhang T."/>
            <person name="Song X."/>
            <person name="Zhang H."/>
            <person name="Dai N."/>
            <person name="Sheng W."/>
            <person name="Hou X."/>
            <person name="Wei L."/>
        </authorList>
    </citation>
    <scope>NUCLEOTIDE SEQUENCE</scope>
    <source>
        <strain evidence="12">KEN8</strain>
        <tissue evidence="12">Leaf</tissue>
    </source>
</reference>
<gene>
    <name evidence="12" type="ORF">Scaly_1844300</name>
</gene>
<name>A0AAW2NG13_9LAMI</name>
<dbReference type="Gene3D" id="2.30.30.100">
    <property type="match status" value="1"/>
</dbReference>
<dbReference type="PANTHER" id="PTHR34045">
    <property type="entry name" value="OS03G0406300 PROTEIN"/>
    <property type="match status" value="1"/>
</dbReference>
<evidence type="ECO:0000256" key="9">
    <source>
        <dbReference type="ARBA" id="ARBA00058260"/>
    </source>
</evidence>
<dbReference type="GO" id="GO:0042538">
    <property type="term" value="P:hyperosmotic salinity response"/>
    <property type="evidence" value="ECO:0007669"/>
    <property type="project" value="UniProtKB-ARBA"/>
</dbReference>
<comment type="caution">
    <text evidence="12">The sequence shown here is derived from an EMBL/GenBank/DDBJ whole genome shotgun (WGS) entry which is preliminary data.</text>
</comment>
<dbReference type="InterPro" id="IPR047575">
    <property type="entry name" value="Sm"/>
</dbReference>
<dbReference type="InterPro" id="IPR010920">
    <property type="entry name" value="LSM_dom_sf"/>
</dbReference>
<dbReference type="PANTHER" id="PTHR34045:SF3">
    <property type="entry name" value="PROTEIN LAZY 4"/>
    <property type="match status" value="1"/>
</dbReference>
<evidence type="ECO:0000259" key="11">
    <source>
        <dbReference type="PROSITE" id="PS52002"/>
    </source>
</evidence>
<feature type="compositionally biased region" description="Low complexity" evidence="10">
    <location>
        <begin position="219"/>
        <end position="231"/>
    </location>
</feature>
<feature type="region of interest" description="Disordered" evidence="10">
    <location>
        <begin position="219"/>
        <end position="260"/>
    </location>
</feature>
<evidence type="ECO:0000313" key="12">
    <source>
        <dbReference type="EMBL" id="KAL0341817.1"/>
    </source>
</evidence>
<dbReference type="GO" id="GO:0000932">
    <property type="term" value="C:P-body"/>
    <property type="evidence" value="ECO:0007669"/>
    <property type="project" value="UniProtKB-SubCell"/>
</dbReference>
<accession>A0AAW2NG13</accession>
<evidence type="ECO:0000256" key="6">
    <source>
        <dbReference type="ARBA" id="ARBA00022884"/>
    </source>
</evidence>